<sequence>MSNSQFKTVTIAGGTGTLGYAIAEAFLNDGSYIVKILRRKPENENEKAKLLASKGAEIVYADYSQHDDLVKALKGTDVIVSALNFDPKGAGFYDAQAPLLAAAKDASVKRFIPSEFGGKFKPGAHPLIDDKIKLGQEVEKSGLEYTYIYIGLFQEYFGWLGFDIKNKKATFLADDGSKLFPTTSLSDIGKYTVETLKLPEARNAHIYVAGALLTLNEYVELFEKATGSKWEVVVDKDVRNRFQNNIEPVPSFLDNFKAMIVQEGEIGELDNDKFSFTPRPVTEVIEELVKQAS</sequence>
<evidence type="ECO:0000313" key="5">
    <source>
        <dbReference type="EMBL" id="GES84521.1"/>
    </source>
</evidence>
<protein>
    <submittedName>
        <fullName evidence="5">NAD-dependent epimerase/dehydratase family protein</fullName>
    </submittedName>
</protein>
<dbReference type="InterPro" id="IPR008030">
    <property type="entry name" value="NmrA-like"/>
</dbReference>
<dbReference type="Proteomes" id="UP000615446">
    <property type="component" value="Unassembled WGS sequence"/>
</dbReference>
<dbReference type="InterPro" id="IPR051609">
    <property type="entry name" value="NmrA/Isoflavone_reductase-like"/>
</dbReference>
<dbReference type="InterPro" id="IPR036291">
    <property type="entry name" value="NAD(P)-bd_dom_sf"/>
</dbReference>
<evidence type="ECO:0000313" key="6">
    <source>
        <dbReference type="Proteomes" id="UP000247702"/>
    </source>
</evidence>
<dbReference type="Proteomes" id="UP000247702">
    <property type="component" value="Unassembled WGS sequence"/>
</dbReference>
<dbReference type="GO" id="GO:0016491">
    <property type="term" value="F:oxidoreductase activity"/>
    <property type="evidence" value="ECO:0007669"/>
    <property type="project" value="UniProtKB-KW"/>
</dbReference>
<gene>
    <name evidence="5" type="ORF">RCL2_001163400</name>
    <name evidence="4" type="ORF">RclHR1_00890014</name>
</gene>
<dbReference type="STRING" id="94130.A0A2Z6S270"/>
<keyword evidence="2" id="KW-0560">Oxidoreductase</keyword>
<dbReference type="OrthoDB" id="419598at2759"/>
<evidence type="ECO:0000313" key="4">
    <source>
        <dbReference type="EMBL" id="GBC09478.1"/>
    </source>
</evidence>
<evidence type="ECO:0000256" key="2">
    <source>
        <dbReference type="ARBA" id="ARBA00023002"/>
    </source>
</evidence>
<keyword evidence="6" id="KW-1185">Reference proteome</keyword>
<dbReference type="EMBL" id="BEXD01004303">
    <property type="protein sequence ID" value="GBC09478.1"/>
    <property type="molecule type" value="Genomic_DNA"/>
</dbReference>
<dbReference type="Gene3D" id="3.40.50.720">
    <property type="entry name" value="NAD(P)-binding Rossmann-like Domain"/>
    <property type="match status" value="1"/>
</dbReference>
<organism evidence="4 6">
    <name type="scientific">Rhizophagus clarus</name>
    <dbReference type="NCBI Taxonomy" id="94130"/>
    <lineage>
        <taxon>Eukaryota</taxon>
        <taxon>Fungi</taxon>
        <taxon>Fungi incertae sedis</taxon>
        <taxon>Mucoromycota</taxon>
        <taxon>Glomeromycotina</taxon>
        <taxon>Glomeromycetes</taxon>
        <taxon>Glomerales</taxon>
        <taxon>Glomeraceae</taxon>
        <taxon>Rhizophagus</taxon>
    </lineage>
</organism>
<feature type="domain" description="NmrA-like" evidence="3">
    <location>
        <begin position="7"/>
        <end position="232"/>
    </location>
</feature>
<dbReference type="AlphaFoldDB" id="A0A2Z6S270"/>
<reference evidence="4 6" key="1">
    <citation type="submission" date="2017-11" db="EMBL/GenBank/DDBJ databases">
        <title>The genome of Rhizophagus clarus HR1 reveals common genetic basis of auxotrophy among arbuscular mycorrhizal fungi.</title>
        <authorList>
            <person name="Kobayashi Y."/>
        </authorList>
    </citation>
    <scope>NUCLEOTIDE SEQUENCE [LARGE SCALE GENOMIC DNA]</scope>
    <source>
        <strain evidence="4 6">HR1</strain>
    </source>
</reference>
<dbReference type="Pfam" id="PF05368">
    <property type="entry name" value="NmrA"/>
    <property type="match status" value="1"/>
</dbReference>
<dbReference type="PANTHER" id="PTHR47706:SF9">
    <property type="entry name" value="NMRA-LIKE DOMAIN-CONTAINING PROTEIN-RELATED"/>
    <property type="match status" value="1"/>
</dbReference>
<evidence type="ECO:0000259" key="3">
    <source>
        <dbReference type="Pfam" id="PF05368"/>
    </source>
</evidence>
<proteinExistence type="predicted"/>
<dbReference type="SUPFAM" id="SSF51735">
    <property type="entry name" value="NAD(P)-binding Rossmann-fold domains"/>
    <property type="match status" value="1"/>
</dbReference>
<reference evidence="5" key="2">
    <citation type="submission" date="2019-10" db="EMBL/GenBank/DDBJ databases">
        <title>Conservation and host-specific expression of non-tandemly repeated heterogenous ribosome RNA gene in arbuscular mycorrhizal fungi.</title>
        <authorList>
            <person name="Maeda T."/>
            <person name="Kobayashi Y."/>
            <person name="Nakagawa T."/>
            <person name="Ezawa T."/>
            <person name="Yamaguchi K."/>
            <person name="Bino T."/>
            <person name="Nishimoto Y."/>
            <person name="Shigenobu S."/>
            <person name="Kawaguchi M."/>
        </authorList>
    </citation>
    <scope>NUCLEOTIDE SEQUENCE</scope>
    <source>
        <strain evidence="5">HR1</strain>
    </source>
</reference>
<dbReference type="PANTHER" id="PTHR47706">
    <property type="entry name" value="NMRA-LIKE FAMILY PROTEIN"/>
    <property type="match status" value="1"/>
</dbReference>
<dbReference type="EMBL" id="BLAL01000080">
    <property type="protein sequence ID" value="GES84521.1"/>
    <property type="molecule type" value="Genomic_DNA"/>
</dbReference>
<name>A0A2Z6S270_9GLOM</name>
<comment type="caution">
    <text evidence="4">The sequence shown here is derived from an EMBL/GenBank/DDBJ whole genome shotgun (WGS) entry which is preliminary data.</text>
</comment>
<accession>A0A2Z6S270</accession>
<evidence type="ECO:0000256" key="1">
    <source>
        <dbReference type="ARBA" id="ARBA00022857"/>
    </source>
</evidence>
<keyword evidence="1" id="KW-0521">NADP</keyword>
<dbReference type="Gene3D" id="3.90.25.10">
    <property type="entry name" value="UDP-galactose 4-epimerase, domain 1"/>
    <property type="match status" value="1"/>
</dbReference>